<name>A0A3P7L8Y7_DIBLA</name>
<dbReference type="GO" id="GO:0072686">
    <property type="term" value="C:mitotic spindle"/>
    <property type="evidence" value="ECO:0007669"/>
    <property type="project" value="TreeGrafter"/>
</dbReference>
<dbReference type="GO" id="GO:0008017">
    <property type="term" value="F:microtubule binding"/>
    <property type="evidence" value="ECO:0007669"/>
    <property type="project" value="TreeGrafter"/>
</dbReference>
<reference evidence="2 3" key="1">
    <citation type="submission" date="2018-11" db="EMBL/GenBank/DDBJ databases">
        <authorList>
            <consortium name="Pathogen Informatics"/>
        </authorList>
    </citation>
    <scope>NUCLEOTIDE SEQUENCE [LARGE SCALE GENOMIC DNA]</scope>
</reference>
<dbReference type="Pfam" id="PF24573">
    <property type="entry name" value="HEAT_DAAF5"/>
    <property type="match status" value="1"/>
</dbReference>
<dbReference type="EMBL" id="UYRU01057318">
    <property type="protein sequence ID" value="VDN13775.1"/>
    <property type="molecule type" value="Genomic_DNA"/>
</dbReference>
<dbReference type="GO" id="GO:0040001">
    <property type="term" value="P:establishment of mitotic spindle localization"/>
    <property type="evidence" value="ECO:0007669"/>
    <property type="project" value="TreeGrafter"/>
</dbReference>
<sequence>MLKLIKLLRDGSVETWEEHSKPTLLILLESLSDNSGDTRALALRVLQELIRTQGELIREYACLTVMKILEACKDSDKAVVRSAEECAQTVARYLPEELCLRLLTTVILDTRTELNLPAVKMQTQVIKVSSPEAVAEVLPDLIPGLISACSHEDSAVRKASIFCLVQLALKFGDNIWPHLEDLAASKKRLLKVYIDKELQGNISSESLRIG</sequence>
<organism evidence="2 3">
    <name type="scientific">Dibothriocephalus latus</name>
    <name type="common">Fish tapeworm</name>
    <name type="synonym">Diphyllobothrium latum</name>
    <dbReference type="NCBI Taxonomy" id="60516"/>
    <lineage>
        <taxon>Eukaryota</taxon>
        <taxon>Metazoa</taxon>
        <taxon>Spiralia</taxon>
        <taxon>Lophotrochozoa</taxon>
        <taxon>Platyhelminthes</taxon>
        <taxon>Cestoda</taxon>
        <taxon>Eucestoda</taxon>
        <taxon>Diphyllobothriidea</taxon>
        <taxon>Diphyllobothriidae</taxon>
        <taxon>Dibothriocephalus</taxon>
    </lineage>
</organism>
<dbReference type="AlphaFoldDB" id="A0A3P7L8Y7"/>
<dbReference type="GO" id="GO:0005815">
    <property type="term" value="C:microtubule organizing center"/>
    <property type="evidence" value="ECO:0007669"/>
    <property type="project" value="TreeGrafter"/>
</dbReference>
<accession>A0A3P7L8Y7</accession>
<protein>
    <recommendedName>
        <fullName evidence="1">TOG domain-containing protein</fullName>
    </recommendedName>
</protein>
<dbReference type="InterPro" id="IPR016024">
    <property type="entry name" value="ARM-type_fold"/>
</dbReference>
<proteinExistence type="predicted"/>
<feature type="domain" description="TOG" evidence="1">
    <location>
        <begin position="1"/>
        <end position="204"/>
    </location>
</feature>
<dbReference type="Proteomes" id="UP000281553">
    <property type="component" value="Unassembled WGS sequence"/>
</dbReference>
<keyword evidence="3" id="KW-1185">Reference proteome</keyword>
<dbReference type="GO" id="GO:0005881">
    <property type="term" value="C:cytoplasmic microtubule"/>
    <property type="evidence" value="ECO:0007669"/>
    <property type="project" value="TreeGrafter"/>
</dbReference>
<dbReference type="Gene3D" id="1.25.10.10">
    <property type="entry name" value="Leucine-rich Repeat Variant"/>
    <property type="match status" value="1"/>
</dbReference>
<dbReference type="PANTHER" id="PTHR21567">
    <property type="entry name" value="CLASP"/>
    <property type="match status" value="1"/>
</dbReference>
<evidence type="ECO:0000259" key="1">
    <source>
        <dbReference type="SMART" id="SM01349"/>
    </source>
</evidence>
<dbReference type="SUPFAM" id="SSF48371">
    <property type="entry name" value="ARM repeat"/>
    <property type="match status" value="1"/>
</dbReference>
<dbReference type="GO" id="GO:0005876">
    <property type="term" value="C:spindle microtubule"/>
    <property type="evidence" value="ECO:0007669"/>
    <property type="project" value="TreeGrafter"/>
</dbReference>
<evidence type="ECO:0000313" key="3">
    <source>
        <dbReference type="Proteomes" id="UP000281553"/>
    </source>
</evidence>
<dbReference type="InterPro" id="IPR011989">
    <property type="entry name" value="ARM-like"/>
</dbReference>
<dbReference type="OrthoDB" id="46159at2759"/>
<dbReference type="SMART" id="SM01349">
    <property type="entry name" value="TOG"/>
    <property type="match status" value="1"/>
</dbReference>
<dbReference type="GO" id="GO:0090307">
    <property type="term" value="P:mitotic spindle assembly"/>
    <property type="evidence" value="ECO:0007669"/>
    <property type="project" value="TreeGrafter"/>
</dbReference>
<dbReference type="GO" id="GO:0000776">
    <property type="term" value="C:kinetochore"/>
    <property type="evidence" value="ECO:0007669"/>
    <property type="project" value="TreeGrafter"/>
</dbReference>
<dbReference type="GO" id="GO:0045180">
    <property type="term" value="C:basal cortex"/>
    <property type="evidence" value="ECO:0007669"/>
    <property type="project" value="TreeGrafter"/>
</dbReference>
<dbReference type="PANTHER" id="PTHR21567:SF9">
    <property type="entry name" value="CLIP-ASSOCIATING PROTEIN"/>
    <property type="match status" value="1"/>
</dbReference>
<dbReference type="InterPro" id="IPR056497">
    <property type="entry name" value="HEAT_DAAF5"/>
</dbReference>
<evidence type="ECO:0000313" key="2">
    <source>
        <dbReference type="EMBL" id="VDN13775.1"/>
    </source>
</evidence>
<gene>
    <name evidence="2" type="ORF">DILT_LOCUS9606</name>
</gene>
<dbReference type="InterPro" id="IPR034085">
    <property type="entry name" value="TOG"/>
</dbReference>